<gene>
    <name evidence="2" type="ORF">KC01_LOCUS38538</name>
</gene>
<evidence type="ECO:0000256" key="1">
    <source>
        <dbReference type="SAM" id="MobiDB-lite"/>
    </source>
</evidence>
<accession>A0AAV2MFM3</accession>
<dbReference type="EMBL" id="OZ035829">
    <property type="protein sequence ID" value="CAL1612192.1"/>
    <property type="molecule type" value="Genomic_DNA"/>
</dbReference>
<dbReference type="Proteomes" id="UP001497482">
    <property type="component" value="Chromosome 7"/>
</dbReference>
<evidence type="ECO:0000313" key="2">
    <source>
        <dbReference type="EMBL" id="CAL1612192.1"/>
    </source>
</evidence>
<organism evidence="2 3">
    <name type="scientific">Knipowitschia caucasica</name>
    <name type="common">Caucasian dwarf goby</name>
    <name type="synonym">Pomatoschistus caucasicus</name>
    <dbReference type="NCBI Taxonomy" id="637954"/>
    <lineage>
        <taxon>Eukaryota</taxon>
        <taxon>Metazoa</taxon>
        <taxon>Chordata</taxon>
        <taxon>Craniata</taxon>
        <taxon>Vertebrata</taxon>
        <taxon>Euteleostomi</taxon>
        <taxon>Actinopterygii</taxon>
        <taxon>Neopterygii</taxon>
        <taxon>Teleostei</taxon>
        <taxon>Neoteleostei</taxon>
        <taxon>Acanthomorphata</taxon>
        <taxon>Gobiaria</taxon>
        <taxon>Gobiiformes</taxon>
        <taxon>Gobioidei</taxon>
        <taxon>Gobiidae</taxon>
        <taxon>Gobiinae</taxon>
        <taxon>Knipowitschia</taxon>
    </lineage>
</organism>
<sequence>MGFCLNNRVSVIAQKSPKPVRLDAQTLNEDGNSFMLIISYYKILKAYRLHDCSQEKRSVYSIEVLPQSVNSNQYKNRKLYRASTTWSHEDLAPGQNPDLNPPPGLCL</sequence>
<evidence type="ECO:0000313" key="3">
    <source>
        <dbReference type="Proteomes" id="UP001497482"/>
    </source>
</evidence>
<reference evidence="2 3" key="1">
    <citation type="submission" date="2024-04" db="EMBL/GenBank/DDBJ databases">
        <authorList>
            <person name="Waldvogel A.-M."/>
            <person name="Schoenle A."/>
        </authorList>
    </citation>
    <scope>NUCLEOTIDE SEQUENCE [LARGE SCALE GENOMIC DNA]</scope>
</reference>
<proteinExistence type="predicted"/>
<keyword evidence="3" id="KW-1185">Reference proteome</keyword>
<feature type="region of interest" description="Disordered" evidence="1">
    <location>
        <begin position="87"/>
        <end position="107"/>
    </location>
</feature>
<protein>
    <submittedName>
        <fullName evidence="2">Uncharacterized protein</fullName>
    </submittedName>
</protein>
<name>A0AAV2MFM3_KNICA</name>
<dbReference type="AlphaFoldDB" id="A0AAV2MFM3"/>